<evidence type="ECO:0000259" key="2">
    <source>
        <dbReference type="Pfam" id="PF06742"/>
    </source>
</evidence>
<dbReference type="RefSeq" id="WP_212231097.1">
    <property type="nucleotide sequence ID" value="NZ_JAGUCN010000031.1"/>
</dbReference>
<dbReference type="InterPro" id="IPR010621">
    <property type="entry name" value="DUF1214"/>
</dbReference>
<dbReference type="SUPFAM" id="SSF160935">
    <property type="entry name" value="VPA0735-like"/>
    <property type="match status" value="1"/>
</dbReference>
<evidence type="ECO:0000259" key="3">
    <source>
        <dbReference type="Pfam" id="PF06863"/>
    </source>
</evidence>
<dbReference type="Pfam" id="PF06742">
    <property type="entry name" value="DUF1214"/>
    <property type="match status" value="1"/>
</dbReference>
<dbReference type="EMBL" id="JAGUCN010000031">
    <property type="protein sequence ID" value="MBS2213624.1"/>
    <property type="molecule type" value="Genomic_DNA"/>
</dbReference>
<feature type="chain" id="PRO_5046386146" evidence="1">
    <location>
        <begin position="19"/>
        <end position="479"/>
    </location>
</feature>
<dbReference type="PANTHER" id="PTHR36509">
    <property type="entry name" value="BLL3101 PROTEIN"/>
    <property type="match status" value="1"/>
</dbReference>
<evidence type="ECO:0000313" key="5">
    <source>
        <dbReference type="Proteomes" id="UP000721861"/>
    </source>
</evidence>
<keyword evidence="1" id="KW-0732">Signal</keyword>
<proteinExistence type="predicted"/>
<dbReference type="InterPro" id="IPR037050">
    <property type="entry name" value="DUF1254_sf"/>
</dbReference>
<gene>
    <name evidence="4" type="ORF">KEM09_19605</name>
</gene>
<dbReference type="Proteomes" id="UP000721861">
    <property type="component" value="Unassembled WGS sequence"/>
</dbReference>
<dbReference type="InterPro" id="IPR010679">
    <property type="entry name" value="DUF1254"/>
</dbReference>
<keyword evidence="5" id="KW-1185">Reference proteome</keyword>
<dbReference type="Pfam" id="PF06863">
    <property type="entry name" value="DUF1254"/>
    <property type="match status" value="1"/>
</dbReference>
<dbReference type="PROSITE" id="PS51257">
    <property type="entry name" value="PROKAR_LIPOPROTEIN"/>
    <property type="match status" value="1"/>
</dbReference>
<evidence type="ECO:0000256" key="1">
    <source>
        <dbReference type="SAM" id="SignalP"/>
    </source>
</evidence>
<feature type="signal peptide" evidence="1">
    <location>
        <begin position="1"/>
        <end position="18"/>
    </location>
</feature>
<comment type="caution">
    <text evidence="4">The sequence shown here is derived from an EMBL/GenBank/DDBJ whole genome shotgun (WGS) entry which is preliminary data.</text>
</comment>
<dbReference type="Gene3D" id="2.60.40.1610">
    <property type="entry name" value="Domain of unknown function DUF1254"/>
    <property type="match status" value="1"/>
</dbReference>
<dbReference type="Gene3D" id="2.60.120.600">
    <property type="entry name" value="Domain of unknown function DUF1214, C-terminal domain"/>
    <property type="match status" value="1"/>
</dbReference>
<accession>A0ABS5KEY9</accession>
<dbReference type="PANTHER" id="PTHR36509:SF2">
    <property type="entry name" value="BLL3101 PROTEIN"/>
    <property type="match status" value="1"/>
</dbReference>
<feature type="domain" description="DUF1214" evidence="2">
    <location>
        <begin position="347"/>
        <end position="459"/>
    </location>
</feature>
<organism evidence="4 5">
    <name type="scientific">Carboxylicivirga mesophila</name>
    <dbReference type="NCBI Taxonomy" id="1166478"/>
    <lineage>
        <taxon>Bacteria</taxon>
        <taxon>Pseudomonadati</taxon>
        <taxon>Bacteroidota</taxon>
        <taxon>Bacteroidia</taxon>
        <taxon>Marinilabiliales</taxon>
        <taxon>Marinilabiliaceae</taxon>
        <taxon>Carboxylicivirga</taxon>
    </lineage>
</organism>
<sequence>MTKTLNLLIALLATIALGACQPQTEKLSPQEAMEIAKEAYIYGFPMVMNYKTLDAYTLDNNSPEYKGEFNQKSCEARLYTPEDKAVVTPNSDTPYCMMWCNISHEPIVISVPDVEPERYYSFQLIDLYTHNFAYIGSLTTGSRAGKYLIAATDWTGEKPDGIDEIIRCETDLFLNIVRTQLMNENDIENVRAIQDQYQLQTLSQYMGNEPAAATSQNNFMAWNEGVQFTVQSFKYLSFILKHITPADEEKPLMARFAKLGIGTDAGFDLNAFDAATQDSIKAGVKAGFAEMETFIAQISSDPLASAKIFGTRDFLKKSATKNYPDKNMYLLRAVAAHLGLYGNSGEEAIYPAYLMAAPGIPFNAAENNYTLTFQEGELPPVKAFWSLTMYDGLTQLLVDNPLNRYLLNSSMENGFVYNQDGSLTLYIQKDSPGKELEANWLPAPDGPFYCILRLYGPTEEALSGAWMNPPIMFNQADKS</sequence>
<feature type="domain" description="DUF1254" evidence="3">
    <location>
        <begin position="70"/>
        <end position="200"/>
    </location>
</feature>
<reference evidence="4 5" key="1">
    <citation type="journal article" date="2014" name="Int. J. Syst. Evol. Microbiol.">
        <title>Carboxylicivirga gen. nov. in the family Marinilabiliaceae with two novel species, Carboxylicivirga mesophila sp. nov. and Carboxylicivirga taeanensis sp. nov., and reclassification of Cytophaga fermentans as Saccharicrinis fermentans gen. nov., comb. nov.</title>
        <authorList>
            <person name="Yang S.H."/>
            <person name="Seo H.S."/>
            <person name="Woo J.H."/>
            <person name="Oh H.M."/>
            <person name="Jang H."/>
            <person name="Lee J.H."/>
            <person name="Kim S.J."/>
            <person name="Kwon K.K."/>
        </authorList>
    </citation>
    <scope>NUCLEOTIDE SEQUENCE [LARGE SCALE GENOMIC DNA]</scope>
    <source>
        <strain evidence="4 5">JCM 18290</strain>
    </source>
</reference>
<dbReference type="InterPro" id="IPR037049">
    <property type="entry name" value="DUF1214_C_sf"/>
</dbReference>
<protein>
    <submittedName>
        <fullName evidence="4">DUF1254 domain-containing protein</fullName>
    </submittedName>
</protein>
<evidence type="ECO:0000313" key="4">
    <source>
        <dbReference type="EMBL" id="MBS2213624.1"/>
    </source>
</evidence>
<name>A0ABS5KEY9_9BACT</name>